<evidence type="ECO:0000313" key="2">
    <source>
        <dbReference type="Proteomes" id="UP000230775"/>
    </source>
</evidence>
<name>A0A2H0WRS1_9BACT</name>
<dbReference type="Pfam" id="PF18924">
    <property type="entry name" value="DUF5674"/>
    <property type="match status" value="1"/>
</dbReference>
<evidence type="ECO:0000313" key="1">
    <source>
        <dbReference type="EMBL" id="PIS14609.1"/>
    </source>
</evidence>
<dbReference type="EMBL" id="PEZI01000038">
    <property type="protein sequence ID" value="PIS14609.1"/>
    <property type="molecule type" value="Genomic_DNA"/>
</dbReference>
<comment type="caution">
    <text evidence="1">The sequence shown here is derived from an EMBL/GenBank/DDBJ whole genome shotgun (WGS) entry which is preliminary data.</text>
</comment>
<gene>
    <name evidence="1" type="ORF">COT64_01815</name>
</gene>
<reference evidence="2" key="1">
    <citation type="submission" date="2017-09" db="EMBL/GenBank/DDBJ databases">
        <title>Depth-based differentiation of microbial function through sediment-hosted aquifers and enrichment of novel symbionts in the deep terrestrial subsurface.</title>
        <authorList>
            <person name="Probst A.J."/>
            <person name="Ladd B."/>
            <person name="Jarett J.K."/>
            <person name="Geller-Mcgrath D.E."/>
            <person name="Sieber C.M.K."/>
            <person name="Emerson J.B."/>
            <person name="Anantharaman K."/>
            <person name="Thomas B.C."/>
            <person name="Malmstrom R."/>
            <person name="Stieglmeier M."/>
            <person name="Klingl A."/>
            <person name="Woyke T."/>
            <person name="Ryan C.M."/>
            <person name="Banfield J.F."/>
        </authorList>
    </citation>
    <scope>NUCLEOTIDE SEQUENCE [LARGE SCALE GENOMIC DNA]</scope>
</reference>
<dbReference type="AlphaFoldDB" id="A0A2H0WRS1"/>
<accession>A0A2H0WRS1</accession>
<sequence>MGVVLIKNRITLSDLQKAKEDYGDYVKITLDVDLELLTIGGQWHADGEKLLINNGSKQENIWGGGINLVNNQVETFALINLRPKQNNNSQEILDPETRERFIKIVKEKFNL</sequence>
<protein>
    <submittedName>
        <fullName evidence="1">Uncharacterized protein</fullName>
    </submittedName>
</protein>
<dbReference type="InterPro" id="IPR043731">
    <property type="entry name" value="DUF5674"/>
</dbReference>
<dbReference type="Proteomes" id="UP000230775">
    <property type="component" value="Unassembled WGS sequence"/>
</dbReference>
<organism evidence="1 2">
    <name type="scientific">Candidatus Shapirobacteria bacterium CG09_land_8_20_14_0_10_39_12</name>
    <dbReference type="NCBI Taxonomy" id="1974885"/>
    <lineage>
        <taxon>Bacteria</taxon>
        <taxon>Candidatus Shapironibacteriota</taxon>
    </lineage>
</organism>
<proteinExistence type="predicted"/>